<evidence type="ECO:0000313" key="6">
    <source>
        <dbReference type="EMBL" id="OSS50055.1"/>
    </source>
</evidence>
<name>A0A1Y2M1Q2_EPING</name>
<dbReference type="InterPro" id="IPR023753">
    <property type="entry name" value="FAD/NAD-binding_dom"/>
</dbReference>
<protein>
    <recommendedName>
        <fullName evidence="5">FAD/NAD(P)-binding domain-containing protein</fullName>
    </recommendedName>
</protein>
<dbReference type="EMBL" id="KZ107842">
    <property type="protein sequence ID" value="OSS50055.1"/>
    <property type="molecule type" value="Genomic_DNA"/>
</dbReference>
<dbReference type="GO" id="GO:0005737">
    <property type="term" value="C:cytoplasm"/>
    <property type="evidence" value="ECO:0007669"/>
    <property type="project" value="TreeGrafter"/>
</dbReference>
<dbReference type="GO" id="GO:0050660">
    <property type="term" value="F:flavin adenine dinucleotide binding"/>
    <property type="evidence" value="ECO:0007669"/>
    <property type="project" value="TreeGrafter"/>
</dbReference>
<dbReference type="OMA" id="MIKGRDY"/>
<evidence type="ECO:0000313" key="7">
    <source>
        <dbReference type="Proteomes" id="UP000193240"/>
    </source>
</evidence>
<dbReference type="InterPro" id="IPR036188">
    <property type="entry name" value="FAD/NAD-bd_sf"/>
</dbReference>
<comment type="similarity">
    <text evidence="1">Belongs to the FAD-dependent oxidoreductase family.</text>
</comment>
<dbReference type="InParanoid" id="A0A1Y2M1Q2"/>
<evidence type="ECO:0000256" key="2">
    <source>
        <dbReference type="ARBA" id="ARBA00022630"/>
    </source>
</evidence>
<organism evidence="6 7">
    <name type="scientific">Epicoccum nigrum</name>
    <name type="common">Soil fungus</name>
    <name type="synonym">Epicoccum purpurascens</name>
    <dbReference type="NCBI Taxonomy" id="105696"/>
    <lineage>
        <taxon>Eukaryota</taxon>
        <taxon>Fungi</taxon>
        <taxon>Dikarya</taxon>
        <taxon>Ascomycota</taxon>
        <taxon>Pezizomycotina</taxon>
        <taxon>Dothideomycetes</taxon>
        <taxon>Pleosporomycetidae</taxon>
        <taxon>Pleosporales</taxon>
        <taxon>Pleosporineae</taxon>
        <taxon>Didymellaceae</taxon>
        <taxon>Epicoccum</taxon>
    </lineage>
</organism>
<keyword evidence="2" id="KW-0285">Flavoprotein</keyword>
<feature type="domain" description="FAD/NAD(P)-binding" evidence="5">
    <location>
        <begin position="6"/>
        <end position="316"/>
    </location>
</feature>
<dbReference type="Pfam" id="PF07992">
    <property type="entry name" value="Pyr_redox_2"/>
    <property type="match status" value="1"/>
</dbReference>
<dbReference type="PANTHER" id="PTHR43735">
    <property type="entry name" value="APOPTOSIS-INDUCING FACTOR 1"/>
    <property type="match status" value="1"/>
</dbReference>
<accession>A0A1Y2M1Q2</accession>
<dbReference type="SUPFAM" id="SSF51905">
    <property type="entry name" value="FAD/NAD(P)-binding domain"/>
    <property type="match status" value="1"/>
</dbReference>
<keyword evidence="3" id="KW-0274">FAD</keyword>
<evidence type="ECO:0000256" key="4">
    <source>
        <dbReference type="ARBA" id="ARBA00023002"/>
    </source>
</evidence>
<proteinExistence type="inferred from homology"/>
<sequence>MSTETILILGGSYAGISAAHYALKHTIPALPKKDGVTYNVTLVNPSKDLYWRFAAPRAIVSKQMMPYDQIFYPIEPAFTYAFPKFKFIQGSATRVDAAGQSVSVTTVDGETQTVPYAALIIATGFTTPSPLFTQATDRAALEAVYDAFQEGLKSAKTVIIGGGGPVGVETAGEVAEILNGRPGFLAAGPKNPNAQVKLICADKKLLPVLRESIGKTAEGFLAKLGCSVTYNVRVISATPASDEAGAKTLVELSNGETLDADVYIDATGARPNTGFLPKEWLDSRSKLACNPHTLRVEHESAGPRVYALGDVGSYTRGGVMDLSLAVPVALTNLKHDLLRHLAGTVVAGDRVYKPNLKEQQICPIGTQKGVGAFNGFKVPSQMVWMIKGRDYLIGQLAQGTIRGDQWKKESKYTPVQDVGKMGLSQG</sequence>
<dbReference type="PRINTS" id="PR00411">
    <property type="entry name" value="PNDRDTASEI"/>
</dbReference>
<dbReference type="Gene3D" id="3.50.50.100">
    <property type="match status" value="1"/>
</dbReference>
<evidence type="ECO:0000256" key="3">
    <source>
        <dbReference type="ARBA" id="ARBA00022827"/>
    </source>
</evidence>
<evidence type="ECO:0000256" key="1">
    <source>
        <dbReference type="ARBA" id="ARBA00006442"/>
    </source>
</evidence>
<evidence type="ECO:0000259" key="5">
    <source>
        <dbReference type="Pfam" id="PF07992"/>
    </source>
</evidence>
<keyword evidence="4" id="KW-0560">Oxidoreductase</keyword>
<dbReference type="PANTHER" id="PTHR43735:SF3">
    <property type="entry name" value="FERROPTOSIS SUPPRESSOR PROTEIN 1"/>
    <property type="match status" value="1"/>
</dbReference>
<keyword evidence="7" id="KW-1185">Reference proteome</keyword>
<reference evidence="6 7" key="1">
    <citation type="journal article" date="2017" name="Genome Announc.">
        <title>Genome sequence of the saprophytic ascomycete Epicoccum nigrum ICMP 19927 strain isolated from New Zealand.</title>
        <authorList>
            <person name="Fokin M."/>
            <person name="Fleetwood D."/>
            <person name="Weir B.S."/>
            <person name="Villas-Boas S.G."/>
        </authorList>
    </citation>
    <scope>NUCLEOTIDE SEQUENCE [LARGE SCALE GENOMIC DNA]</scope>
    <source>
        <strain evidence="6 7">ICMP 19927</strain>
    </source>
</reference>
<dbReference type="FunCoup" id="A0A1Y2M1Q2">
    <property type="interactions" value="383"/>
</dbReference>
<dbReference type="PRINTS" id="PR00368">
    <property type="entry name" value="FADPNR"/>
</dbReference>
<dbReference type="AlphaFoldDB" id="A0A1Y2M1Q2"/>
<dbReference type="Proteomes" id="UP000193240">
    <property type="component" value="Unassembled WGS sequence"/>
</dbReference>
<dbReference type="STRING" id="105696.A0A1Y2M1Q2"/>
<dbReference type="GO" id="GO:0004174">
    <property type="term" value="F:electron-transferring-flavoprotein dehydrogenase activity"/>
    <property type="evidence" value="ECO:0007669"/>
    <property type="project" value="TreeGrafter"/>
</dbReference>
<gene>
    <name evidence="6" type="ORF">B5807_04983</name>
</gene>